<feature type="transmembrane region" description="Helical" evidence="1">
    <location>
        <begin position="32"/>
        <end position="53"/>
    </location>
</feature>
<accession>A0A1G2LAX5</accession>
<keyword evidence="1" id="KW-0472">Membrane</keyword>
<proteinExistence type="predicted"/>
<sequence length="175" mass="18831">MTFLTWFLGYAVLLLFEVAVLPNFFGSSVPAIALSFAIVAISWQKFPSGFWFAGLAGFLRDAFATPAAADHTIHLVMIFLAMHLFFVLIPWDEPLRRLGGIAAGLLAVPAAWIPAAGVGRIVFGLDPPPLAWADLASSVAIREAAFAAIWFLILAWVAVRLASVRRAAAIGRLTP</sequence>
<evidence type="ECO:0000256" key="1">
    <source>
        <dbReference type="SAM" id="Phobius"/>
    </source>
</evidence>
<protein>
    <recommendedName>
        <fullName evidence="4">Rod shape-determining protein MreD</fullName>
    </recommendedName>
</protein>
<feature type="transmembrane region" description="Helical" evidence="1">
    <location>
        <begin position="98"/>
        <end position="123"/>
    </location>
</feature>
<comment type="caution">
    <text evidence="2">The sequence shown here is derived from an EMBL/GenBank/DDBJ whole genome shotgun (WGS) entry which is preliminary data.</text>
</comment>
<feature type="transmembrane region" description="Helical" evidence="1">
    <location>
        <begin position="143"/>
        <end position="162"/>
    </location>
</feature>
<feature type="transmembrane region" description="Helical" evidence="1">
    <location>
        <begin position="6"/>
        <end position="25"/>
    </location>
</feature>
<feature type="transmembrane region" description="Helical" evidence="1">
    <location>
        <begin position="73"/>
        <end position="91"/>
    </location>
</feature>
<dbReference type="STRING" id="1802280.A3B37_02720"/>
<gene>
    <name evidence="2" type="ORF">A3B37_02720</name>
</gene>
<dbReference type="Proteomes" id="UP000176705">
    <property type="component" value="Unassembled WGS sequence"/>
</dbReference>
<keyword evidence="1" id="KW-1133">Transmembrane helix</keyword>
<evidence type="ECO:0008006" key="4">
    <source>
        <dbReference type="Google" id="ProtNLM"/>
    </source>
</evidence>
<dbReference type="EMBL" id="MHQS01000011">
    <property type="protein sequence ID" value="OHA08740.1"/>
    <property type="molecule type" value="Genomic_DNA"/>
</dbReference>
<keyword evidence="1" id="KW-0812">Transmembrane</keyword>
<dbReference type="AlphaFoldDB" id="A0A1G2LAX5"/>
<name>A0A1G2LAX5_9BACT</name>
<organism evidence="2 3">
    <name type="scientific">Candidatus Sungbacteria bacterium RIFCSPLOWO2_01_FULL_59_16</name>
    <dbReference type="NCBI Taxonomy" id="1802280"/>
    <lineage>
        <taxon>Bacteria</taxon>
        <taxon>Candidatus Sungiibacteriota</taxon>
    </lineage>
</organism>
<evidence type="ECO:0000313" key="3">
    <source>
        <dbReference type="Proteomes" id="UP000176705"/>
    </source>
</evidence>
<reference evidence="2 3" key="1">
    <citation type="journal article" date="2016" name="Nat. Commun.">
        <title>Thousands of microbial genomes shed light on interconnected biogeochemical processes in an aquifer system.</title>
        <authorList>
            <person name="Anantharaman K."/>
            <person name="Brown C.T."/>
            <person name="Hug L.A."/>
            <person name="Sharon I."/>
            <person name="Castelle C.J."/>
            <person name="Probst A.J."/>
            <person name="Thomas B.C."/>
            <person name="Singh A."/>
            <person name="Wilkins M.J."/>
            <person name="Karaoz U."/>
            <person name="Brodie E.L."/>
            <person name="Williams K.H."/>
            <person name="Hubbard S.S."/>
            <person name="Banfield J.F."/>
        </authorList>
    </citation>
    <scope>NUCLEOTIDE SEQUENCE [LARGE SCALE GENOMIC DNA]</scope>
</reference>
<evidence type="ECO:0000313" key="2">
    <source>
        <dbReference type="EMBL" id="OHA08740.1"/>
    </source>
</evidence>